<reference evidence="7" key="1">
    <citation type="submission" date="2019-02" db="EMBL/GenBank/DDBJ databases">
        <authorList>
            <person name="Li S.-H."/>
        </authorList>
    </citation>
    <scope>NUCLEOTIDE SEQUENCE</scope>
    <source>
        <strain evidence="7">IMCC11814</strain>
    </source>
</reference>
<evidence type="ECO:0000256" key="1">
    <source>
        <dbReference type="ARBA" id="ARBA00012729"/>
    </source>
</evidence>
<dbReference type="PANTHER" id="PTHR45708">
    <property type="entry name" value="ENDOCHITINASE"/>
    <property type="match status" value="1"/>
</dbReference>
<evidence type="ECO:0000313" key="7">
    <source>
        <dbReference type="EMBL" id="MCX2979070.1"/>
    </source>
</evidence>
<evidence type="ECO:0000256" key="3">
    <source>
        <dbReference type="ARBA" id="ARBA00023295"/>
    </source>
</evidence>
<gene>
    <name evidence="7" type="ORF">EYC82_17125</name>
</gene>
<dbReference type="EC" id="3.2.1.14" evidence="1"/>
<dbReference type="InterPro" id="IPR050542">
    <property type="entry name" value="Glycosyl_Hydrlase18_Chitinase"/>
</dbReference>
<accession>A0ABT3TB50</accession>
<dbReference type="InterPro" id="IPR001579">
    <property type="entry name" value="Glyco_hydro_18_chit_AS"/>
</dbReference>
<dbReference type="InterPro" id="IPR017853">
    <property type="entry name" value="GH"/>
</dbReference>
<evidence type="ECO:0000313" key="8">
    <source>
        <dbReference type="Proteomes" id="UP001143304"/>
    </source>
</evidence>
<dbReference type="InterPro" id="IPR001223">
    <property type="entry name" value="Glyco_hydro18_cat"/>
</dbReference>
<dbReference type="SUPFAM" id="SSF51445">
    <property type="entry name" value="(Trans)glycosidases"/>
    <property type="match status" value="1"/>
</dbReference>
<feature type="region of interest" description="Disordered" evidence="5">
    <location>
        <begin position="222"/>
        <end position="245"/>
    </location>
</feature>
<dbReference type="Pfam" id="PF00704">
    <property type="entry name" value="Glyco_hydro_18"/>
    <property type="match status" value="1"/>
</dbReference>
<comment type="caution">
    <text evidence="7">The sequence shown here is derived from an EMBL/GenBank/DDBJ whole genome shotgun (WGS) entry which is preliminary data.</text>
</comment>
<dbReference type="Proteomes" id="UP001143304">
    <property type="component" value="Unassembled WGS sequence"/>
</dbReference>
<dbReference type="PROSITE" id="PS51910">
    <property type="entry name" value="GH18_2"/>
    <property type="match status" value="1"/>
</dbReference>
<keyword evidence="3 4" id="KW-0326">Glycosidase</keyword>
<dbReference type="PROSITE" id="PS01095">
    <property type="entry name" value="GH18_1"/>
    <property type="match status" value="1"/>
</dbReference>
<evidence type="ECO:0000259" key="6">
    <source>
        <dbReference type="PROSITE" id="PS51910"/>
    </source>
</evidence>
<dbReference type="EMBL" id="SHNO01000002">
    <property type="protein sequence ID" value="MCX2979070.1"/>
    <property type="molecule type" value="Genomic_DNA"/>
</dbReference>
<proteinExistence type="predicted"/>
<dbReference type="PANTHER" id="PTHR45708:SF49">
    <property type="entry name" value="ENDOCHITINASE"/>
    <property type="match status" value="1"/>
</dbReference>
<organism evidence="7 8">
    <name type="scientific">Candidatus Marimicrobium litorale</name>
    <dbReference type="NCBI Taxonomy" id="2518991"/>
    <lineage>
        <taxon>Bacteria</taxon>
        <taxon>Pseudomonadati</taxon>
        <taxon>Pseudomonadota</taxon>
        <taxon>Gammaproteobacteria</taxon>
        <taxon>Cellvibrionales</taxon>
        <taxon>Halieaceae</taxon>
        <taxon>Marimicrobium</taxon>
    </lineage>
</organism>
<dbReference type="RefSeq" id="WP_279250853.1">
    <property type="nucleotide sequence ID" value="NZ_SHNO01000002.1"/>
</dbReference>
<sequence length="627" mass="68456">MSEPTYGKIRPSRGSINTHSFCTIDYTVEVTGIGQIKVVFVSRLGTMLDHIRSRYGLPKIARTSIVTRHIRFFLLLLLLTYGAGIRANFTNGEAPEQIDCMTSEFSQQGSEYWQIVTLTLTNACHDNIDLNNVLIDFRDDQPIENIWYTDTVNTSYPKIKWSSETDVHRVALVFESGPYVRSTLQPKQAIALNYGVPRIAYVSESAAVYSVKKDVQIASSATEASHYSPRKPSAIASAKTNEPPTGLPKIQRMIGYLPLNWNNSGSHIHSVVSPRELSDANYTHILIAFGVFSVDANCAINKACIVLSPDRHGDVQITSGDGSQKIDLKTYVMQLQQQGIKVLLSLGGASSSFGTVDFERSFNIVQKSQASFANTARAYTDSISRLIERFNFDGIDIDIETGLSAPASTDLITAGSVETCEKFFSATTGLTTQSGSVCAMTEVVHQLVARHPTIIISLAPQTQNIAANRLIQGPTLNYSALIANTRDHLSWVGVQIYNSGGMYGPDGELQPITADNQANASVAMALNLLELWAQGAPFFFINNTQALLKPQQVVLGYPASNGRRSDGLPSGDLNAIIEAVSCLNRSTHCEHIAPRVALSQPIGGVFTWNVNFDRANGFIFAKTLMAQ</sequence>
<evidence type="ECO:0000256" key="4">
    <source>
        <dbReference type="RuleBase" id="RU000489"/>
    </source>
</evidence>
<protein>
    <recommendedName>
        <fullName evidence="1">chitinase</fullName>
        <ecNumber evidence="1">3.2.1.14</ecNumber>
    </recommendedName>
</protein>
<keyword evidence="8" id="KW-1185">Reference proteome</keyword>
<keyword evidence="2 4" id="KW-0378">Hydrolase</keyword>
<name>A0ABT3TB50_9GAMM</name>
<dbReference type="Gene3D" id="3.20.20.80">
    <property type="entry name" value="Glycosidases"/>
    <property type="match status" value="1"/>
</dbReference>
<evidence type="ECO:0000256" key="5">
    <source>
        <dbReference type="SAM" id="MobiDB-lite"/>
    </source>
</evidence>
<feature type="domain" description="GH18" evidence="6">
    <location>
        <begin position="251"/>
        <end position="627"/>
    </location>
</feature>
<evidence type="ECO:0000256" key="2">
    <source>
        <dbReference type="ARBA" id="ARBA00022801"/>
    </source>
</evidence>